<feature type="compositionally biased region" description="Basic and acidic residues" evidence="1">
    <location>
        <begin position="1"/>
        <end position="17"/>
    </location>
</feature>
<dbReference type="RefSeq" id="WP_285458251.1">
    <property type="nucleotide sequence ID" value="NZ_CP127173.1"/>
</dbReference>
<evidence type="ECO:0000256" key="1">
    <source>
        <dbReference type="SAM" id="MobiDB-lite"/>
    </source>
</evidence>
<dbReference type="Proteomes" id="UP001227101">
    <property type="component" value="Chromosome"/>
</dbReference>
<protein>
    <submittedName>
        <fullName evidence="2">Uncharacterized protein</fullName>
    </submittedName>
</protein>
<name>A0ABY8XYG1_9PSEU</name>
<sequence length="196" mass="22049">MSEDVTQHDHNAVRADEQLVSGDNQPAFPAQLGEPQLIAETDRGQQFYTVTPRFRRVVAEWVAITVEATSDHLRFRWDGTDLLVIDDAAVDPDDPTSTPHIDRIRPDSSSRYYFDGWLWNEADAATHRSDDTARAALTLLAQDRPRPVAPLIRYIAEHTNPPLDPAALRRIRRRHRTRTTPATSPAASGLEHGESQ</sequence>
<evidence type="ECO:0000313" key="2">
    <source>
        <dbReference type="EMBL" id="WIV60659.1"/>
    </source>
</evidence>
<feature type="region of interest" description="Disordered" evidence="1">
    <location>
        <begin position="174"/>
        <end position="196"/>
    </location>
</feature>
<keyword evidence="3" id="KW-1185">Reference proteome</keyword>
<organism evidence="2 3">
    <name type="scientific">Amycolatopsis nalaikhensis</name>
    <dbReference type="NCBI Taxonomy" id="715472"/>
    <lineage>
        <taxon>Bacteria</taxon>
        <taxon>Bacillati</taxon>
        <taxon>Actinomycetota</taxon>
        <taxon>Actinomycetes</taxon>
        <taxon>Pseudonocardiales</taxon>
        <taxon>Pseudonocardiaceae</taxon>
        <taxon>Amycolatopsis</taxon>
    </lineage>
</organism>
<gene>
    <name evidence="2" type="ORF">QP939_19635</name>
</gene>
<accession>A0ABY8XYG1</accession>
<reference evidence="2 3" key="1">
    <citation type="submission" date="2023-06" db="EMBL/GenBank/DDBJ databases">
        <authorList>
            <person name="Oyuntsetseg B."/>
            <person name="Kim S.B."/>
        </authorList>
    </citation>
    <scope>NUCLEOTIDE SEQUENCE [LARGE SCALE GENOMIC DNA]</scope>
    <source>
        <strain evidence="2 3">2-2</strain>
    </source>
</reference>
<evidence type="ECO:0000313" key="3">
    <source>
        <dbReference type="Proteomes" id="UP001227101"/>
    </source>
</evidence>
<feature type="region of interest" description="Disordered" evidence="1">
    <location>
        <begin position="1"/>
        <end position="36"/>
    </location>
</feature>
<dbReference type="EMBL" id="CP127173">
    <property type="protein sequence ID" value="WIV60659.1"/>
    <property type="molecule type" value="Genomic_DNA"/>
</dbReference>
<proteinExistence type="predicted"/>